<keyword evidence="5" id="KW-0804">Transcription</keyword>
<protein>
    <recommendedName>
        <fullName evidence="7">Response regulatory domain-containing protein</fullName>
    </recommendedName>
</protein>
<dbReference type="SUPFAM" id="SSF52172">
    <property type="entry name" value="CheY-like"/>
    <property type="match status" value="1"/>
</dbReference>
<feature type="domain" description="Response regulatory" evidence="7">
    <location>
        <begin position="2"/>
        <end position="118"/>
    </location>
</feature>
<dbReference type="CDD" id="cd17574">
    <property type="entry name" value="REC_OmpR"/>
    <property type="match status" value="1"/>
</dbReference>
<evidence type="ECO:0000256" key="6">
    <source>
        <dbReference type="PROSITE-ProRule" id="PRU00169"/>
    </source>
</evidence>
<organism evidence="8 9">
    <name type="scientific">Candidatus Doudnabacteria bacterium RIFCSPHIGHO2_01_FULL_50_11</name>
    <dbReference type="NCBI Taxonomy" id="1817828"/>
    <lineage>
        <taxon>Bacteria</taxon>
        <taxon>Candidatus Doudnaibacteriota</taxon>
    </lineage>
</organism>
<dbReference type="STRING" id="1817828.A2722_01330"/>
<keyword evidence="3" id="KW-0805">Transcription regulation</keyword>
<keyword evidence="4" id="KW-0238">DNA-binding</keyword>
<comment type="caution">
    <text evidence="8">The sequence shown here is derived from an EMBL/GenBank/DDBJ whole genome shotgun (WGS) entry which is preliminary data.</text>
</comment>
<evidence type="ECO:0000259" key="7">
    <source>
        <dbReference type="PROSITE" id="PS50110"/>
    </source>
</evidence>
<dbReference type="PANTHER" id="PTHR44591:SF14">
    <property type="entry name" value="PROTEIN PILG"/>
    <property type="match status" value="1"/>
</dbReference>
<name>A0A1F5PH92_9BACT</name>
<dbReference type="EMBL" id="MFEO01000024">
    <property type="protein sequence ID" value="OGE89266.1"/>
    <property type="molecule type" value="Genomic_DNA"/>
</dbReference>
<dbReference type="AlphaFoldDB" id="A0A1F5PH92"/>
<dbReference type="InterPro" id="IPR050595">
    <property type="entry name" value="Bact_response_regulator"/>
</dbReference>
<evidence type="ECO:0000313" key="9">
    <source>
        <dbReference type="Proteomes" id="UP000178377"/>
    </source>
</evidence>
<evidence type="ECO:0000256" key="5">
    <source>
        <dbReference type="ARBA" id="ARBA00023163"/>
    </source>
</evidence>
<keyword evidence="2" id="KW-0902">Two-component regulatory system</keyword>
<accession>A0A1F5PH92</accession>
<gene>
    <name evidence="8" type="ORF">A2722_01330</name>
</gene>
<dbReference type="InterPro" id="IPR011006">
    <property type="entry name" value="CheY-like_superfamily"/>
</dbReference>
<dbReference type="PANTHER" id="PTHR44591">
    <property type="entry name" value="STRESS RESPONSE REGULATOR PROTEIN 1"/>
    <property type="match status" value="1"/>
</dbReference>
<dbReference type="GO" id="GO:0003677">
    <property type="term" value="F:DNA binding"/>
    <property type="evidence" value="ECO:0007669"/>
    <property type="project" value="UniProtKB-KW"/>
</dbReference>
<dbReference type="Proteomes" id="UP000178377">
    <property type="component" value="Unassembled WGS sequence"/>
</dbReference>
<dbReference type="SMART" id="SM00448">
    <property type="entry name" value="REC"/>
    <property type="match status" value="1"/>
</dbReference>
<dbReference type="FunFam" id="3.40.50.2300:FF:000001">
    <property type="entry name" value="DNA-binding response regulator PhoB"/>
    <property type="match status" value="1"/>
</dbReference>
<sequence>MHILIIEDEENLSKLLSDRLRGEGFEVAVAADGVAGLAAAKEQKPDLVLLDIVIPRLDGMTLLRRMRAESWGSDIPVIMFTNLADDEKKIEAKALGASFLIKSDLDLGEVVTNVQLILGQAGKAGSV</sequence>
<dbReference type="Gene3D" id="3.40.50.2300">
    <property type="match status" value="1"/>
</dbReference>
<evidence type="ECO:0000256" key="2">
    <source>
        <dbReference type="ARBA" id="ARBA00023012"/>
    </source>
</evidence>
<feature type="modified residue" description="4-aspartylphosphate" evidence="6">
    <location>
        <position position="51"/>
    </location>
</feature>
<dbReference type="Pfam" id="PF00072">
    <property type="entry name" value="Response_reg"/>
    <property type="match status" value="1"/>
</dbReference>
<evidence type="ECO:0000256" key="1">
    <source>
        <dbReference type="ARBA" id="ARBA00022553"/>
    </source>
</evidence>
<dbReference type="InterPro" id="IPR001789">
    <property type="entry name" value="Sig_transdc_resp-reg_receiver"/>
</dbReference>
<dbReference type="PROSITE" id="PS50110">
    <property type="entry name" value="RESPONSE_REGULATORY"/>
    <property type="match status" value="1"/>
</dbReference>
<dbReference type="GO" id="GO:0000160">
    <property type="term" value="P:phosphorelay signal transduction system"/>
    <property type="evidence" value="ECO:0007669"/>
    <property type="project" value="UniProtKB-KW"/>
</dbReference>
<evidence type="ECO:0000313" key="8">
    <source>
        <dbReference type="EMBL" id="OGE89266.1"/>
    </source>
</evidence>
<proteinExistence type="predicted"/>
<keyword evidence="1 6" id="KW-0597">Phosphoprotein</keyword>
<evidence type="ECO:0000256" key="4">
    <source>
        <dbReference type="ARBA" id="ARBA00023125"/>
    </source>
</evidence>
<reference evidence="8 9" key="1">
    <citation type="journal article" date="2016" name="Nat. Commun.">
        <title>Thousands of microbial genomes shed light on interconnected biogeochemical processes in an aquifer system.</title>
        <authorList>
            <person name="Anantharaman K."/>
            <person name="Brown C.T."/>
            <person name="Hug L.A."/>
            <person name="Sharon I."/>
            <person name="Castelle C.J."/>
            <person name="Probst A.J."/>
            <person name="Thomas B.C."/>
            <person name="Singh A."/>
            <person name="Wilkins M.J."/>
            <person name="Karaoz U."/>
            <person name="Brodie E.L."/>
            <person name="Williams K.H."/>
            <person name="Hubbard S.S."/>
            <person name="Banfield J.F."/>
        </authorList>
    </citation>
    <scope>NUCLEOTIDE SEQUENCE [LARGE SCALE GENOMIC DNA]</scope>
</reference>
<evidence type="ECO:0000256" key="3">
    <source>
        <dbReference type="ARBA" id="ARBA00023015"/>
    </source>
</evidence>